<dbReference type="HOGENOM" id="CLU_2832162_0_0_1"/>
<proteinExistence type="predicted"/>
<reference evidence="1 2" key="1">
    <citation type="submission" date="2014-04" db="EMBL/GenBank/DDBJ databases">
        <authorList>
            <consortium name="DOE Joint Genome Institute"/>
            <person name="Kuo A."/>
            <person name="Kohler A."/>
            <person name="Costa M.D."/>
            <person name="Nagy L.G."/>
            <person name="Floudas D."/>
            <person name="Copeland A."/>
            <person name="Barry K.W."/>
            <person name="Cichocki N."/>
            <person name="Veneault-Fourrey C."/>
            <person name="LaButti K."/>
            <person name="Lindquist E.A."/>
            <person name="Lipzen A."/>
            <person name="Lundell T."/>
            <person name="Morin E."/>
            <person name="Murat C."/>
            <person name="Sun H."/>
            <person name="Tunlid A."/>
            <person name="Henrissat B."/>
            <person name="Grigoriev I.V."/>
            <person name="Hibbett D.S."/>
            <person name="Martin F."/>
            <person name="Nordberg H.P."/>
            <person name="Cantor M.N."/>
            <person name="Hua S.X."/>
        </authorList>
    </citation>
    <scope>NUCLEOTIDE SEQUENCE [LARGE SCALE GENOMIC DNA]</scope>
    <source>
        <strain evidence="1 2">441</strain>
    </source>
</reference>
<protein>
    <submittedName>
        <fullName evidence="1">Uncharacterized protein</fullName>
    </submittedName>
</protein>
<reference evidence="2" key="2">
    <citation type="submission" date="2015-01" db="EMBL/GenBank/DDBJ databases">
        <title>Evolutionary Origins and Diversification of the Mycorrhizal Mutualists.</title>
        <authorList>
            <consortium name="DOE Joint Genome Institute"/>
            <consortium name="Mycorrhizal Genomics Consortium"/>
            <person name="Kohler A."/>
            <person name="Kuo A."/>
            <person name="Nagy L.G."/>
            <person name="Floudas D."/>
            <person name="Copeland A."/>
            <person name="Barry K.W."/>
            <person name="Cichocki N."/>
            <person name="Veneault-Fourrey C."/>
            <person name="LaButti K."/>
            <person name="Lindquist E.A."/>
            <person name="Lipzen A."/>
            <person name="Lundell T."/>
            <person name="Morin E."/>
            <person name="Murat C."/>
            <person name="Riley R."/>
            <person name="Ohm R."/>
            <person name="Sun H."/>
            <person name="Tunlid A."/>
            <person name="Henrissat B."/>
            <person name="Grigoriev I.V."/>
            <person name="Hibbett D.S."/>
            <person name="Martin F."/>
        </authorList>
    </citation>
    <scope>NUCLEOTIDE SEQUENCE [LARGE SCALE GENOMIC DNA]</scope>
    <source>
        <strain evidence="2">441</strain>
    </source>
</reference>
<name>A0A0C9Z672_9AGAM</name>
<dbReference type="EMBL" id="KN833750">
    <property type="protein sequence ID" value="KIK21604.1"/>
    <property type="molecule type" value="Genomic_DNA"/>
</dbReference>
<accession>A0A0C9Z672</accession>
<evidence type="ECO:0000313" key="1">
    <source>
        <dbReference type="EMBL" id="KIK21604.1"/>
    </source>
</evidence>
<dbReference type="Proteomes" id="UP000054018">
    <property type="component" value="Unassembled WGS sequence"/>
</dbReference>
<dbReference type="STRING" id="765257.A0A0C9Z672"/>
<dbReference type="OrthoDB" id="10267127at2759"/>
<organism evidence="1 2">
    <name type="scientific">Pisolithus microcarpus 441</name>
    <dbReference type="NCBI Taxonomy" id="765257"/>
    <lineage>
        <taxon>Eukaryota</taxon>
        <taxon>Fungi</taxon>
        <taxon>Dikarya</taxon>
        <taxon>Basidiomycota</taxon>
        <taxon>Agaricomycotina</taxon>
        <taxon>Agaricomycetes</taxon>
        <taxon>Agaricomycetidae</taxon>
        <taxon>Boletales</taxon>
        <taxon>Sclerodermatineae</taxon>
        <taxon>Pisolithaceae</taxon>
        <taxon>Pisolithus</taxon>
    </lineage>
</organism>
<evidence type="ECO:0000313" key="2">
    <source>
        <dbReference type="Proteomes" id="UP000054018"/>
    </source>
</evidence>
<sequence>MKRWSVGLDSSCVYHRRLSALVLDKASFLVPYEGVQLEDTTHANDEHSASLQYGDDGRARIVSVEC</sequence>
<gene>
    <name evidence="1" type="ORF">PISMIDRAFT_12226</name>
</gene>
<dbReference type="AlphaFoldDB" id="A0A0C9Z672"/>
<keyword evidence="2" id="KW-1185">Reference proteome</keyword>